<dbReference type="Ensembl" id="ENSTGUT00000039567.1">
    <property type="protein sequence ID" value="ENSTGUP00000032738.1"/>
    <property type="gene ID" value="ENSTGUG00000020415.1"/>
</dbReference>
<dbReference type="Proteomes" id="UP000007754">
    <property type="component" value="Chromosome 22"/>
</dbReference>
<evidence type="ECO:0000313" key="7">
    <source>
        <dbReference type="Ensembl" id="ENSTGUP00000032738.1"/>
    </source>
</evidence>
<evidence type="ECO:0000256" key="5">
    <source>
        <dbReference type="SAM" id="MobiDB-lite"/>
    </source>
</evidence>
<dbReference type="SUPFAM" id="SSF57850">
    <property type="entry name" value="RING/U-box"/>
    <property type="match status" value="1"/>
</dbReference>
<name>A0A674HET7_TAEGU</name>
<dbReference type="SMART" id="SM00184">
    <property type="entry name" value="RING"/>
    <property type="match status" value="1"/>
</dbReference>
<reference evidence="7 8" key="1">
    <citation type="journal article" date="2010" name="Nature">
        <title>The genome of a songbird.</title>
        <authorList>
            <person name="Warren W.C."/>
            <person name="Clayton D.F."/>
            <person name="Ellegren H."/>
            <person name="Arnold A.P."/>
            <person name="Hillier L.W."/>
            <person name="Kunstner A."/>
            <person name="Searle S."/>
            <person name="White S."/>
            <person name="Vilella A.J."/>
            <person name="Fairley S."/>
            <person name="Heger A."/>
            <person name="Kong L."/>
            <person name="Ponting C.P."/>
            <person name="Jarvis E.D."/>
            <person name="Mello C.V."/>
            <person name="Minx P."/>
            <person name="Lovell P."/>
            <person name="Velho T.A."/>
            <person name="Ferris M."/>
            <person name="Balakrishnan C.N."/>
            <person name="Sinha S."/>
            <person name="Blatti C."/>
            <person name="London S.E."/>
            <person name="Li Y."/>
            <person name="Lin Y.C."/>
            <person name="George J."/>
            <person name="Sweedler J."/>
            <person name="Southey B."/>
            <person name="Gunaratne P."/>
            <person name="Watson M."/>
            <person name="Nam K."/>
            <person name="Backstrom N."/>
            <person name="Smeds L."/>
            <person name="Nabholz B."/>
            <person name="Itoh Y."/>
            <person name="Whitney O."/>
            <person name="Pfenning A.R."/>
            <person name="Howard J."/>
            <person name="Volker M."/>
            <person name="Skinner B.M."/>
            <person name="Griffin D.K."/>
            <person name="Ye L."/>
            <person name="McLaren W.M."/>
            <person name="Flicek P."/>
            <person name="Quesada V."/>
            <person name="Velasco G."/>
            <person name="Lopez-Otin C."/>
            <person name="Puente X.S."/>
            <person name="Olender T."/>
            <person name="Lancet D."/>
            <person name="Smit A.F."/>
            <person name="Hubley R."/>
            <person name="Konkel M.K."/>
            <person name="Walker J.A."/>
            <person name="Batzer M.A."/>
            <person name="Gu W."/>
            <person name="Pollock D.D."/>
            <person name="Chen L."/>
            <person name="Cheng Z."/>
            <person name="Eichler E.E."/>
            <person name="Stapley J."/>
            <person name="Slate J."/>
            <person name="Ekblom R."/>
            <person name="Birkhead T."/>
            <person name="Burke T."/>
            <person name="Burt D."/>
            <person name="Scharff C."/>
            <person name="Adam I."/>
            <person name="Richard H."/>
            <person name="Sultan M."/>
            <person name="Soldatov A."/>
            <person name="Lehrach H."/>
            <person name="Edwards S.V."/>
            <person name="Yang S.P."/>
            <person name="Li X."/>
            <person name="Graves T."/>
            <person name="Fulton L."/>
            <person name="Nelson J."/>
            <person name="Chinwalla A."/>
            <person name="Hou S."/>
            <person name="Mardis E.R."/>
            <person name="Wilson R.K."/>
        </authorList>
    </citation>
    <scope>NUCLEOTIDE SEQUENCE [LARGE SCALE GENOMIC DNA]</scope>
</reference>
<reference evidence="7" key="3">
    <citation type="submission" date="2025-09" db="UniProtKB">
        <authorList>
            <consortium name="Ensembl"/>
        </authorList>
    </citation>
    <scope>IDENTIFICATION</scope>
</reference>
<evidence type="ECO:0000259" key="6">
    <source>
        <dbReference type="PROSITE" id="PS50089"/>
    </source>
</evidence>
<keyword evidence="8" id="KW-1185">Reference proteome</keyword>
<dbReference type="InParanoid" id="A0A674HET7"/>
<keyword evidence="1" id="KW-0479">Metal-binding</keyword>
<organism evidence="7 8">
    <name type="scientific">Taeniopygia guttata</name>
    <name type="common">Zebra finch</name>
    <name type="synonym">Poephila guttata</name>
    <dbReference type="NCBI Taxonomy" id="59729"/>
    <lineage>
        <taxon>Eukaryota</taxon>
        <taxon>Metazoa</taxon>
        <taxon>Chordata</taxon>
        <taxon>Craniata</taxon>
        <taxon>Vertebrata</taxon>
        <taxon>Euteleostomi</taxon>
        <taxon>Archelosauria</taxon>
        <taxon>Archosauria</taxon>
        <taxon>Dinosauria</taxon>
        <taxon>Saurischia</taxon>
        <taxon>Theropoda</taxon>
        <taxon>Coelurosauria</taxon>
        <taxon>Aves</taxon>
        <taxon>Neognathae</taxon>
        <taxon>Neoaves</taxon>
        <taxon>Telluraves</taxon>
        <taxon>Australaves</taxon>
        <taxon>Passeriformes</taxon>
        <taxon>Passeroidea</taxon>
        <taxon>Estrildidae</taxon>
        <taxon>Estrildinae</taxon>
        <taxon>Taeniopygia</taxon>
    </lineage>
</organism>
<keyword evidence="3" id="KW-0862">Zinc</keyword>
<reference evidence="7" key="2">
    <citation type="submission" date="2025-08" db="UniProtKB">
        <authorList>
            <consortium name="Ensembl"/>
        </authorList>
    </citation>
    <scope>IDENTIFICATION</scope>
</reference>
<sequence length="180" mass="20195">DARRLNVRGVSGLGENRDNPRDVFPVLRDTGDGAGGNRDKLRDVFPVLMDAGINRDNLRDEFPVLMDAGINRDNLRDEFPVLMDAGINRDNLRDESTAVRYPGISRAVAFHSRPQPPSHLPQQPCAVCLEDFGLQEELGVLPCQHAFHRECLLKWLEVRCVCPMCNEPRAPRGSLLDELV</sequence>
<evidence type="ECO:0000256" key="1">
    <source>
        <dbReference type="ARBA" id="ARBA00022723"/>
    </source>
</evidence>
<proteinExistence type="predicted"/>
<dbReference type="GeneTree" id="ENSGT00940000159152"/>
<dbReference type="Gene3D" id="3.30.40.10">
    <property type="entry name" value="Zinc/RING finger domain, C3HC4 (zinc finger)"/>
    <property type="match status" value="1"/>
</dbReference>
<dbReference type="GO" id="GO:0008270">
    <property type="term" value="F:zinc ion binding"/>
    <property type="evidence" value="ECO:0007669"/>
    <property type="project" value="UniProtKB-KW"/>
</dbReference>
<dbReference type="InterPro" id="IPR051826">
    <property type="entry name" value="E3_ubiquitin-ligase_domain"/>
</dbReference>
<evidence type="ECO:0000313" key="8">
    <source>
        <dbReference type="Proteomes" id="UP000007754"/>
    </source>
</evidence>
<feature type="region of interest" description="Disordered" evidence="5">
    <location>
        <begin position="1"/>
        <end position="21"/>
    </location>
</feature>
<dbReference type="Pfam" id="PF13639">
    <property type="entry name" value="zf-RING_2"/>
    <property type="match status" value="1"/>
</dbReference>
<evidence type="ECO:0000256" key="4">
    <source>
        <dbReference type="PROSITE-ProRule" id="PRU00175"/>
    </source>
</evidence>
<feature type="domain" description="RING-type" evidence="6">
    <location>
        <begin position="125"/>
        <end position="166"/>
    </location>
</feature>
<evidence type="ECO:0000256" key="2">
    <source>
        <dbReference type="ARBA" id="ARBA00022771"/>
    </source>
</evidence>
<dbReference type="PANTHER" id="PTHR22765">
    <property type="entry name" value="RING FINGER AND PROTEASE ASSOCIATED DOMAIN-CONTAINING"/>
    <property type="match status" value="1"/>
</dbReference>
<dbReference type="GO" id="GO:0061630">
    <property type="term" value="F:ubiquitin protein ligase activity"/>
    <property type="evidence" value="ECO:0007669"/>
    <property type="project" value="TreeGrafter"/>
</dbReference>
<dbReference type="CDD" id="cd16676">
    <property type="entry name" value="RING-H2_RNF122"/>
    <property type="match status" value="1"/>
</dbReference>
<dbReference type="InterPro" id="IPR001841">
    <property type="entry name" value="Znf_RING"/>
</dbReference>
<protein>
    <recommendedName>
        <fullName evidence="6">RING-type domain-containing protein</fullName>
    </recommendedName>
</protein>
<dbReference type="GO" id="GO:0006511">
    <property type="term" value="P:ubiquitin-dependent protein catabolic process"/>
    <property type="evidence" value="ECO:0007669"/>
    <property type="project" value="TreeGrafter"/>
</dbReference>
<dbReference type="AlphaFoldDB" id="A0A674HET7"/>
<dbReference type="InterPro" id="IPR013083">
    <property type="entry name" value="Znf_RING/FYVE/PHD"/>
</dbReference>
<evidence type="ECO:0000256" key="3">
    <source>
        <dbReference type="ARBA" id="ARBA00022833"/>
    </source>
</evidence>
<accession>A0A674HET7</accession>
<dbReference type="PROSITE" id="PS50089">
    <property type="entry name" value="ZF_RING_2"/>
    <property type="match status" value="1"/>
</dbReference>
<keyword evidence="2 4" id="KW-0863">Zinc-finger</keyword>